<accession>A0A926ZGR0</accession>
<dbReference type="InterPro" id="IPR029062">
    <property type="entry name" value="Class_I_gatase-like"/>
</dbReference>
<dbReference type="EMBL" id="JACJPW010000038">
    <property type="protein sequence ID" value="MBD2182498.1"/>
    <property type="molecule type" value="Genomic_DNA"/>
</dbReference>
<dbReference type="Pfam" id="PF01965">
    <property type="entry name" value="DJ-1_PfpI"/>
    <property type="match status" value="1"/>
</dbReference>
<comment type="caution">
    <text evidence="5">The sequence shown here is derived from an EMBL/GenBank/DDBJ whole genome shotgun (WGS) entry which is preliminary data.</text>
</comment>
<evidence type="ECO:0000256" key="2">
    <source>
        <dbReference type="SAM" id="Coils"/>
    </source>
</evidence>
<dbReference type="AlphaFoldDB" id="A0A926ZGR0"/>
<feature type="domain" description="DUF2383" evidence="4">
    <location>
        <begin position="210"/>
        <end position="299"/>
    </location>
</feature>
<dbReference type="CDD" id="cd00657">
    <property type="entry name" value="Ferritin_like"/>
    <property type="match status" value="1"/>
</dbReference>
<keyword evidence="2" id="KW-0175">Coiled coil</keyword>
<reference evidence="5" key="1">
    <citation type="journal article" date="2015" name="ISME J.">
        <title>Draft Genome Sequence of Streptomyces incarnatus NRRL8089, which Produces the Nucleoside Antibiotic Sinefungin.</title>
        <authorList>
            <person name="Oshima K."/>
            <person name="Hattori M."/>
            <person name="Shimizu H."/>
            <person name="Fukuda K."/>
            <person name="Nemoto M."/>
            <person name="Inagaki K."/>
            <person name="Tamura T."/>
        </authorList>
    </citation>
    <scope>NUCLEOTIDE SEQUENCE</scope>
    <source>
        <strain evidence="5">FACHB-1375</strain>
    </source>
</reference>
<proteinExistence type="inferred from homology"/>
<evidence type="ECO:0000313" key="6">
    <source>
        <dbReference type="Proteomes" id="UP000641646"/>
    </source>
</evidence>
<dbReference type="SUPFAM" id="SSF47240">
    <property type="entry name" value="Ferritin-like"/>
    <property type="match status" value="1"/>
</dbReference>
<dbReference type="InterPro" id="IPR019052">
    <property type="entry name" value="DUF2383"/>
</dbReference>
<dbReference type="InterPro" id="IPR006286">
    <property type="entry name" value="C56_PfpI-like"/>
</dbReference>
<dbReference type="InterPro" id="IPR009078">
    <property type="entry name" value="Ferritin-like_SF"/>
</dbReference>
<dbReference type="CDD" id="cd03134">
    <property type="entry name" value="GATase1_PfpI_like"/>
    <property type="match status" value="1"/>
</dbReference>
<feature type="coiled-coil region" evidence="2">
    <location>
        <begin position="242"/>
        <end position="269"/>
    </location>
</feature>
<evidence type="ECO:0000259" key="3">
    <source>
        <dbReference type="Pfam" id="PF01965"/>
    </source>
</evidence>
<dbReference type="PANTHER" id="PTHR42733">
    <property type="entry name" value="DJ-1 PROTEIN"/>
    <property type="match status" value="1"/>
</dbReference>
<dbReference type="Gene3D" id="3.40.50.880">
    <property type="match status" value="1"/>
</dbReference>
<evidence type="ECO:0000256" key="1">
    <source>
        <dbReference type="ARBA" id="ARBA00008542"/>
    </source>
</evidence>
<protein>
    <submittedName>
        <fullName evidence="5">DJ-1/PfpI/YhbO family deglycase/protease</fullName>
    </submittedName>
</protein>
<name>A0A926ZGR0_9CYAN</name>
<dbReference type="Pfam" id="PF09537">
    <property type="entry name" value="DUF2383"/>
    <property type="match status" value="1"/>
</dbReference>
<dbReference type="RefSeq" id="WP_190465315.1">
    <property type="nucleotide sequence ID" value="NZ_JACJPW010000038.1"/>
</dbReference>
<dbReference type="PANTHER" id="PTHR42733:SF2">
    <property type="entry name" value="DJ-1_THIJ_PFPI FAMILY PROTEIN"/>
    <property type="match status" value="1"/>
</dbReference>
<sequence length="366" mass="40039">MTHHNNHGSNKRVAILIETGVEDAEFQVPYKALQMAGFDVVVLGSRMNSTYVGKQGKLSMQPDATTTEARPEEFDAVVIPGGLAPDTMRTNPNTVKFVQDAMNRGKLIAAVCHGPQVLIEGDLLKGKNATGFISIRKDMINAGANYIDEPLVVDGNLITSRRPGDLAIFTTAILSRLGYGGKEVDLPNENDVTAEWWKIANAWGGSTKGDIVKALNTALAGERYSSEAFQQYVEKSSDREIKALLEDTIANKKQHIQMLEERLNTLGEKPSIPAQAADTYAKLKTSLQGSDEMAMLRRALGDIQTAVVDTFQLRNQLTDPVTTEIFSQIEIDHAKYEQHFAQLYRNRLGSEIAKPAKPTTAPAVGV</sequence>
<dbReference type="NCBIfam" id="TIGR01382">
    <property type="entry name" value="PfpI"/>
    <property type="match status" value="1"/>
</dbReference>
<organism evidence="5 6">
    <name type="scientific">Aerosakkonema funiforme FACHB-1375</name>
    <dbReference type="NCBI Taxonomy" id="2949571"/>
    <lineage>
        <taxon>Bacteria</taxon>
        <taxon>Bacillati</taxon>
        <taxon>Cyanobacteriota</taxon>
        <taxon>Cyanophyceae</taxon>
        <taxon>Oscillatoriophycideae</taxon>
        <taxon>Aerosakkonematales</taxon>
        <taxon>Aerosakkonemataceae</taxon>
        <taxon>Aerosakkonema</taxon>
    </lineage>
</organism>
<comment type="similarity">
    <text evidence="1">Belongs to the peptidase C56 family.</text>
</comment>
<reference evidence="5" key="2">
    <citation type="submission" date="2020-08" db="EMBL/GenBank/DDBJ databases">
        <authorList>
            <person name="Chen M."/>
            <person name="Teng W."/>
            <person name="Zhao L."/>
            <person name="Hu C."/>
            <person name="Zhou Y."/>
            <person name="Han B."/>
            <person name="Song L."/>
            <person name="Shu W."/>
        </authorList>
    </citation>
    <scope>NUCLEOTIDE SEQUENCE</scope>
    <source>
        <strain evidence="5">FACHB-1375</strain>
    </source>
</reference>
<dbReference type="PROSITE" id="PS51276">
    <property type="entry name" value="PEPTIDASE_C56_PFPI"/>
    <property type="match status" value="1"/>
</dbReference>
<keyword evidence="6" id="KW-1185">Reference proteome</keyword>
<evidence type="ECO:0000313" key="5">
    <source>
        <dbReference type="EMBL" id="MBD2182498.1"/>
    </source>
</evidence>
<gene>
    <name evidence="5" type="ORF">H6G03_15575</name>
</gene>
<dbReference type="Proteomes" id="UP000641646">
    <property type="component" value="Unassembled WGS sequence"/>
</dbReference>
<evidence type="ECO:0000259" key="4">
    <source>
        <dbReference type="Pfam" id="PF09537"/>
    </source>
</evidence>
<feature type="domain" description="DJ-1/PfpI" evidence="3">
    <location>
        <begin position="11"/>
        <end position="175"/>
    </location>
</feature>
<dbReference type="Gene3D" id="1.20.1260.10">
    <property type="match status" value="1"/>
</dbReference>
<dbReference type="SUPFAM" id="SSF52317">
    <property type="entry name" value="Class I glutamine amidotransferase-like"/>
    <property type="match status" value="1"/>
</dbReference>
<dbReference type="InterPro" id="IPR012347">
    <property type="entry name" value="Ferritin-like"/>
</dbReference>
<dbReference type="InterPro" id="IPR002818">
    <property type="entry name" value="DJ-1/PfpI"/>
</dbReference>